<gene>
    <name evidence="2" type="ORF">C8A04DRAFT_27145</name>
</gene>
<reference evidence="2" key="2">
    <citation type="submission" date="2023-05" db="EMBL/GenBank/DDBJ databases">
        <authorList>
            <consortium name="Lawrence Berkeley National Laboratory"/>
            <person name="Steindorff A."/>
            <person name="Hensen N."/>
            <person name="Bonometti L."/>
            <person name="Westerberg I."/>
            <person name="Brannstrom I.O."/>
            <person name="Guillou S."/>
            <person name="Cros-Aarteil S."/>
            <person name="Calhoun S."/>
            <person name="Haridas S."/>
            <person name="Kuo A."/>
            <person name="Mondo S."/>
            <person name="Pangilinan J."/>
            <person name="Riley R."/>
            <person name="Labutti K."/>
            <person name="Andreopoulos B."/>
            <person name="Lipzen A."/>
            <person name="Chen C."/>
            <person name="Yanf M."/>
            <person name="Daum C."/>
            <person name="Ng V."/>
            <person name="Clum A."/>
            <person name="Ohm R."/>
            <person name="Martin F."/>
            <person name="Silar P."/>
            <person name="Natvig D."/>
            <person name="Lalanne C."/>
            <person name="Gautier V."/>
            <person name="Ament-Velasquez S.L."/>
            <person name="Kruys A."/>
            <person name="Hutchinson M.I."/>
            <person name="Powell A.J."/>
            <person name="Barry K."/>
            <person name="Miller A.N."/>
            <person name="Grigoriev I.V."/>
            <person name="Debuchy R."/>
            <person name="Gladieux P."/>
            <person name="Thoren M.H."/>
            <person name="Johannesson H."/>
        </authorList>
    </citation>
    <scope>NUCLEOTIDE SEQUENCE</scope>
    <source>
        <strain evidence="2">CBS 141.50</strain>
    </source>
</reference>
<comment type="caution">
    <text evidence="2">The sequence shown here is derived from an EMBL/GenBank/DDBJ whole genome shotgun (WGS) entry which is preliminary data.</text>
</comment>
<feature type="signal peptide" evidence="1">
    <location>
        <begin position="1"/>
        <end position="19"/>
    </location>
</feature>
<keyword evidence="3" id="KW-1185">Reference proteome</keyword>
<sequence>MKFTVTLSAIALLAGSALASPTPTTPIITPLPTPTPPSSCKTYTTTTSYAHEMCPMYCVTPDSPICPKYPCPAIPTGACPSGQTITRLPQLPATTIVGTVTGTPTAAGEAVCTVTVEAQVGCAVCGCLGCEVCAKKTGA</sequence>
<reference evidence="2" key="1">
    <citation type="journal article" date="2023" name="Mol. Phylogenet. Evol.">
        <title>Genome-scale phylogeny and comparative genomics of the fungal order Sordariales.</title>
        <authorList>
            <person name="Hensen N."/>
            <person name="Bonometti L."/>
            <person name="Westerberg I."/>
            <person name="Brannstrom I.O."/>
            <person name="Guillou S."/>
            <person name="Cros-Aarteil S."/>
            <person name="Calhoun S."/>
            <person name="Haridas S."/>
            <person name="Kuo A."/>
            <person name="Mondo S."/>
            <person name="Pangilinan J."/>
            <person name="Riley R."/>
            <person name="LaButti K."/>
            <person name="Andreopoulos B."/>
            <person name="Lipzen A."/>
            <person name="Chen C."/>
            <person name="Yan M."/>
            <person name="Daum C."/>
            <person name="Ng V."/>
            <person name="Clum A."/>
            <person name="Steindorff A."/>
            <person name="Ohm R.A."/>
            <person name="Martin F."/>
            <person name="Silar P."/>
            <person name="Natvig D.O."/>
            <person name="Lalanne C."/>
            <person name="Gautier V."/>
            <person name="Ament-Velasquez S.L."/>
            <person name="Kruys A."/>
            <person name="Hutchinson M.I."/>
            <person name="Powell A.J."/>
            <person name="Barry K."/>
            <person name="Miller A.N."/>
            <person name="Grigoriev I.V."/>
            <person name="Debuchy R."/>
            <person name="Gladieux P."/>
            <person name="Hiltunen Thoren M."/>
            <person name="Johannesson H."/>
        </authorList>
    </citation>
    <scope>NUCLEOTIDE SEQUENCE</scope>
    <source>
        <strain evidence="2">CBS 141.50</strain>
    </source>
</reference>
<evidence type="ECO:0000313" key="3">
    <source>
        <dbReference type="Proteomes" id="UP001302676"/>
    </source>
</evidence>
<evidence type="ECO:0000256" key="1">
    <source>
        <dbReference type="SAM" id="SignalP"/>
    </source>
</evidence>
<dbReference type="EMBL" id="MU853571">
    <property type="protein sequence ID" value="KAK4145143.1"/>
    <property type="molecule type" value="Genomic_DNA"/>
</dbReference>
<organism evidence="2 3">
    <name type="scientific">Dichotomopilus funicola</name>
    <dbReference type="NCBI Taxonomy" id="1934379"/>
    <lineage>
        <taxon>Eukaryota</taxon>
        <taxon>Fungi</taxon>
        <taxon>Dikarya</taxon>
        <taxon>Ascomycota</taxon>
        <taxon>Pezizomycotina</taxon>
        <taxon>Sordariomycetes</taxon>
        <taxon>Sordariomycetidae</taxon>
        <taxon>Sordariales</taxon>
        <taxon>Chaetomiaceae</taxon>
        <taxon>Dichotomopilus</taxon>
    </lineage>
</organism>
<protein>
    <submittedName>
        <fullName evidence="2">Uncharacterized protein</fullName>
    </submittedName>
</protein>
<keyword evidence="1" id="KW-0732">Signal</keyword>
<feature type="chain" id="PRO_5042925439" evidence="1">
    <location>
        <begin position="20"/>
        <end position="139"/>
    </location>
</feature>
<evidence type="ECO:0000313" key="2">
    <source>
        <dbReference type="EMBL" id="KAK4145143.1"/>
    </source>
</evidence>
<name>A0AAN6V593_9PEZI</name>
<accession>A0AAN6V593</accession>
<dbReference type="GeneID" id="87816807"/>
<dbReference type="Proteomes" id="UP001302676">
    <property type="component" value="Unassembled WGS sequence"/>
</dbReference>
<proteinExistence type="predicted"/>
<dbReference type="RefSeq" id="XP_062638514.1">
    <property type="nucleotide sequence ID" value="XM_062780194.1"/>
</dbReference>
<dbReference type="AlphaFoldDB" id="A0AAN6V593"/>